<name>A0ABT9TXX7_PAEHA</name>
<reference evidence="2 3" key="1">
    <citation type="submission" date="2023-07" db="EMBL/GenBank/DDBJ databases">
        <title>Sorghum-associated microbial communities from plants grown in Nebraska, USA.</title>
        <authorList>
            <person name="Schachtman D."/>
        </authorList>
    </citation>
    <scope>NUCLEOTIDE SEQUENCE [LARGE SCALE GENOMIC DNA]</scope>
    <source>
        <strain evidence="2 3">CC482</strain>
    </source>
</reference>
<keyword evidence="1" id="KW-1133">Transmembrane helix</keyword>
<feature type="transmembrane region" description="Helical" evidence="1">
    <location>
        <begin position="275"/>
        <end position="297"/>
    </location>
</feature>
<keyword evidence="1" id="KW-0472">Membrane</keyword>
<evidence type="ECO:0000313" key="3">
    <source>
        <dbReference type="Proteomes" id="UP001229346"/>
    </source>
</evidence>
<evidence type="ECO:0000256" key="1">
    <source>
        <dbReference type="SAM" id="Phobius"/>
    </source>
</evidence>
<gene>
    <name evidence="2" type="ORF">J2T15_000460</name>
</gene>
<organism evidence="2 3">
    <name type="scientific">Paenibacillus harenae</name>
    <dbReference type="NCBI Taxonomy" id="306543"/>
    <lineage>
        <taxon>Bacteria</taxon>
        <taxon>Bacillati</taxon>
        <taxon>Bacillota</taxon>
        <taxon>Bacilli</taxon>
        <taxon>Bacillales</taxon>
        <taxon>Paenibacillaceae</taxon>
        <taxon>Paenibacillus</taxon>
    </lineage>
</organism>
<evidence type="ECO:0000313" key="2">
    <source>
        <dbReference type="EMBL" id="MDQ0111044.1"/>
    </source>
</evidence>
<proteinExistence type="predicted"/>
<comment type="caution">
    <text evidence="2">The sequence shown here is derived from an EMBL/GenBank/DDBJ whole genome shotgun (WGS) entry which is preliminary data.</text>
</comment>
<keyword evidence="3" id="KW-1185">Reference proteome</keyword>
<feature type="transmembrane region" description="Helical" evidence="1">
    <location>
        <begin position="341"/>
        <end position="360"/>
    </location>
</feature>
<evidence type="ECO:0008006" key="4">
    <source>
        <dbReference type="Google" id="ProtNLM"/>
    </source>
</evidence>
<dbReference type="Proteomes" id="UP001229346">
    <property type="component" value="Unassembled WGS sequence"/>
</dbReference>
<feature type="transmembrane region" description="Helical" evidence="1">
    <location>
        <begin position="81"/>
        <end position="100"/>
    </location>
</feature>
<accession>A0ABT9TXX7</accession>
<dbReference type="RefSeq" id="WP_307200643.1">
    <property type="nucleotide sequence ID" value="NZ_JAUSSU010000001.1"/>
</dbReference>
<feature type="transmembrane region" description="Helical" evidence="1">
    <location>
        <begin position="121"/>
        <end position="143"/>
    </location>
</feature>
<feature type="transmembrane region" description="Helical" evidence="1">
    <location>
        <begin position="201"/>
        <end position="224"/>
    </location>
</feature>
<feature type="transmembrane region" description="Helical" evidence="1">
    <location>
        <begin position="163"/>
        <end position="189"/>
    </location>
</feature>
<keyword evidence="1" id="KW-0812">Transmembrane</keyword>
<feature type="transmembrane region" description="Helical" evidence="1">
    <location>
        <begin position="381"/>
        <end position="402"/>
    </location>
</feature>
<protein>
    <recommendedName>
        <fullName evidence="4">Nucleoporin-interacting protein</fullName>
    </recommendedName>
</protein>
<dbReference type="EMBL" id="JAUSSU010000001">
    <property type="protein sequence ID" value="MDQ0111044.1"/>
    <property type="molecule type" value="Genomic_DNA"/>
</dbReference>
<sequence>MQQRSLRYLSLGAAAIVLLTLFGLNLRFASPFVRSWDEVDFVLAVGRFDLLAMQPHFPGYPYFIAGAKLVHGWVTDPVKSLIGWNAALACSSFIPIALLARRYVNVSAALWSTVAIQSMPYMWLMGSRPMSECTGIAVLWWYLWSVRMAADRPHSIPRLGAALVIFSLLMGIRVSYFPFGLALLVLLIYQYRRESNKRIGLRRLALAITAAAGAQLIWIGGLAMSEGTLQGFWNLSMAFIDGHFSEWGGGVASAQVPFGTRFVTLVYDHLIRDVLLNRLAVLGALYGCLIALTGCGIWKLGSSRRTIALDGLKHHKWLIIILAAYGGWVLLGQNIEKPRHIAPIAGPLMLLVYVSALKTAHWLKLSSVTGSERLWNKANAAAIPFTLAAVVIVQFISGAQLLKLQAEQKPAVYQLNDYMGALEQPLVLYTWEETRVLGYLQADYEHRKVYTYDYFQAITSSETEQRVYLTDHVLNGFLAQNKAAGLDVVPVAHFTSDDRFDPVYSEITVYEWKKRDSDN</sequence>
<feature type="transmembrane region" description="Helical" evidence="1">
    <location>
        <begin position="317"/>
        <end position="335"/>
    </location>
</feature>